<dbReference type="GeneID" id="80399265"/>
<evidence type="ECO:0000313" key="2">
    <source>
        <dbReference type="Proteomes" id="UP000677053"/>
    </source>
</evidence>
<dbReference type="Proteomes" id="UP000677053">
    <property type="component" value="Segment"/>
</dbReference>
<protein>
    <submittedName>
        <fullName evidence="1">Maturation protein</fullName>
    </submittedName>
</protein>
<evidence type="ECO:0000313" key="1">
    <source>
        <dbReference type="EMBL" id="DAD51070.1"/>
    </source>
</evidence>
<dbReference type="EMBL" id="BK013710">
    <property type="protein sequence ID" value="DAD51070.1"/>
    <property type="molecule type" value="Genomic_RNA"/>
</dbReference>
<accession>A0A8S5KZC5</accession>
<dbReference type="RefSeq" id="YP_010770064.1">
    <property type="nucleotide sequence ID" value="NC_074152.1"/>
</dbReference>
<name>A0A8S5KZC5_9VIRU</name>
<organism evidence="1 2">
    <name type="scientific">ssRNA phage SRR7976299_13</name>
    <dbReference type="NCBI Taxonomy" id="2786635"/>
    <lineage>
        <taxon>Viruses</taxon>
        <taxon>Riboviria</taxon>
        <taxon>Orthornavirae</taxon>
        <taxon>Lenarviricota</taxon>
        <taxon>Leviviricetes</taxon>
        <taxon>Norzivirales</taxon>
        <taxon>Solspiviridae</taxon>
        <taxon>Fahrmivirus</taxon>
        <taxon>Fahrmivirus limadaptatum</taxon>
    </lineage>
</organism>
<dbReference type="KEGG" id="vg:80399265"/>
<reference evidence="1" key="1">
    <citation type="submission" date="2020-09" db="EMBL/GenBank/DDBJ databases">
        <title>Leviviricetes taxonomy.</title>
        <authorList>
            <person name="Stockdale S.R."/>
            <person name="Callanan J."/>
            <person name="Adriaenssens E.M."/>
            <person name="Kuhn J.H."/>
            <person name="Rumnieks J."/>
            <person name="Shkoporov A."/>
            <person name="Draper L.A."/>
            <person name="Ross P."/>
            <person name="Hill C."/>
        </authorList>
    </citation>
    <scope>NUCLEOTIDE SEQUENCE</scope>
</reference>
<proteinExistence type="predicted"/>
<sequence length="456" mass="50305">MNRIRTLGVLTPPKAWTEVWSKTGLAVATGTGTRVGETQVMADRTIEKFRKKQANGEVFFNPMNKVRAVISDTTGGVTSRVVNTGSSAYNTTYTDSPGIVPYVLKSVGTTLSGTVPRVWYDDTIQPVRLATLPAARAISEACTKAGGLPSKANLLVTAAEYRQLLSLAPDLLGSWTRFFRRVNDQRSRVPVVRRSSSDVQKYQGGQAPVRFLRDQWRDVVQFWLISRFGLRPLMMETMGVLQAIEKLHDQHDRYTSRGVATAQESAAYAGVVRMGIGDWQFATSVHNEIRVRAMQLFEGQLTLAKDVGLAISSVPEAAIDLVRFSFVLNWVVNVNDFFRALGRFTDPSFKSLGSCYVVDETFSTVWQPTGVTSNNVSYAVEKQPSGLLSSTVQLRRRVVGITPPKLVVRSSPLRWTKDARLLDAVALLDVQLRGRNVRGLAGLSQLGRASGFNNPF</sequence>
<gene>
    <name evidence="1" type="primary">SRR7976299_13_1</name>
</gene>
<keyword evidence="2" id="KW-1185">Reference proteome</keyword>